<dbReference type="Proteomes" id="UP000095287">
    <property type="component" value="Unplaced"/>
</dbReference>
<keyword evidence="6" id="KW-0010">Activator</keyword>
<accession>A0A1I7YH66</accession>
<evidence type="ECO:0000256" key="4">
    <source>
        <dbReference type="ARBA" id="ARBA00023163"/>
    </source>
</evidence>
<comment type="similarity">
    <text evidence="2 6">Belongs to the Mediator complex subunit 10 family.</text>
</comment>
<name>A0A1I7YH66_9BILA</name>
<gene>
    <name evidence="6" type="primary">MED10</name>
</gene>
<dbReference type="AlphaFoldDB" id="A0A1I7YH66"/>
<dbReference type="WBParaSite" id="L893_g16079.t2">
    <property type="protein sequence ID" value="L893_g16079.t2"/>
    <property type="gene ID" value="L893_g16079"/>
</dbReference>
<evidence type="ECO:0000313" key="8">
    <source>
        <dbReference type="WBParaSite" id="L893_g16079.t2"/>
    </source>
</evidence>
<comment type="subunit">
    <text evidence="6">Component of the Mediator complex.</text>
</comment>
<evidence type="ECO:0000256" key="5">
    <source>
        <dbReference type="ARBA" id="ARBA00023242"/>
    </source>
</evidence>
<sequence length="136" mass="15791">MTCPLQVTRIHRTMENNGSGQYGSGSSGMNTDFSLDRFTQLERTLDQFQEIDAIKSQFADVKVPLELLEYLNSGKNPHIFTREMLLRTSEKNREVNGKIEVYTKFRANLLNELGHEVPEEILKYLDIRHMKEGNRK</sequence>
<dbReference type="GO" id="GO:0016592">
    <property type="term" value="C:mediator complex"/>
    <property type="evidence" value="ECO:0007669"/>
    <property type="project" value="InterPro"/>
</dbReference>
<dbReference type="GO" id="GO:0003712">
    <property type="term" value="F:transcription coregulator activity"/>
    <property type="evidence" value="ECO:0007669"/>
    <property type="project" value="InterPro"/>
</dbReference>
<keyword evidence="5 6" id="KW-0539">Nucleus</keyword>
<proteinExistence type="inferred from homology"/>
<keyword evidence="3 6" id="KW-0805">Transcription regulation</keyword>
<evidence type="ECO:0000256" key="3">
    <source>
        <dbReference type="ARBA" id="ARBA00023015"/>
    </source>
</evidence>
<evidence type="ECO:0000256" key="6">
    <source>
        <dbReference type="RuleBase" id="RU364146"/>
    </source>
</evidence>
<comment type="function">
    <text evidence="6">Component of the Mediator complex, a coactivator involved in the regulated transcription of nearly all RNA polymerase II-dependent genes. Mediator functions as a bridge to convey information from gene-specific regulatory proteins to the basal RNA polymerase II transcription machinery. Mediator is recruited to promoters by direct interactions with regulatory proteins and serves as a scaffold for the assembly of a functional preinitiation complex with RNA polymerase II and the general transcription factors.</text>
</comment>
<dbReference type="InterPro" id="IPR019145">
    <property type="entry name" value="Mediator_Med10"/>
</dbReference>
<comment type="subcellular location">
    <subcellularLocation>
        <location evidence="1 6">Nucleus</location>
    </subcellularLocation>
</comment>
<evidence type="ECO:0000313" key="7">
    <source>
        <dbReference type="Proteomes" id="UP000095287"/>
    </source>
</evidence>
<evidence type="ECO:0000256" key="1">
    <source>
        <dbReference type="ARBA" id="ARBA00004123"/>
    </source>
</evidence>
<evidence type="ECO:0000256" key="2">
    <source>
        <dbReference type="ARBA" id="ARBA00005389"/>
    </source>
</evidence>
<dbReference type="Pfam" id="PF09748">
    <property type="entry name" value="Med10"/>
    <property type="match status" value="1"/>
</dbReference>
<dbReference type="GO" id="GO:0006357">
    <property type="term" value="P:regulation of transcription by RNA polymerase II"/>
    <property type="evidence" value="ECO:0007669"/>
    <property type="project" value="InterPro"/>
</dbReference>
<protein>
    <recommendedName>
        <fullName evidence="6">Mediator of RNA polymerase II transcription subunit 10</fullName>
    </recommendedName>
    <alternativeName>
        <fullName evidence="6">Mediator complex subunit 10</fullName>
    </alternativeName>
</protein>
<organism evidence="7 8">
    <name type="scientific">Steinernema glaseri</name>
    <dbReference type="NCBI Taxonomy" id="37863"/>
    <lineage>
        <taxon>Eukaryota</taxon>
        <taxon>Metazoa</taxon>
        <taxon>Ecdysozoa</taxon>
        <taxon>Nematoda</taxon>
        <taxon>Chromadorea</taxon>
        <taxon>Rhabditida</taxon>
        <taxon>Tylenchina</taxon>
        <taxon>Panagrolaimomorpha</taxon>
        <taxon>Strongyloidoidea</taxon>
        <taxon>Steinernematidae</taxon>
        <taxon>Steinernema</taxon>
    </lineage>
</organism>
<keyword evidence="4 6" id="KW-0804">Transcription</keyword>
<reference evidence="8" key="1">
    <citation type="submission" date="2016-11" db="UniProtKB">
        <authorList>
            <consortium name="WormBaseParasite"/>
        </authorList>
    </citation>
    <scope>IDENTIFICATION</scope>
</reference>
<keyword evidence="7" id="KW-1185">Reference proteome</keyword>